<accession>A0A978VZV6</accession>
<organism evidence="1 2">
    <name type="scientific">Ziziphus jujuba var. spinosa</name>
    <dbReference type="NCBI Taxonomy" id="714518"/>
    <lineage>
        <taxon>Eukaryota</taxon>
        <taxon>Viridiplantae</taxon>
        <taxon>Streptophyta</taxon>
        <taxon>Embryophyta</taxon>
        <taxon>Tracheophyta</taxon>
        <taxon>Spermatophyta</taxon>
        <taxon>Magnoliopsida</taxon>
        <taxon>eudicotyledons</taxon>
        <taxon>Gunneridae</taxon>
        <taxon>Pentapetalae</taxon>
        <taxon>rosids</taxon>
        <taxon>fabids</taxon>
        <taxon>Rosales</taxon>
        <taxon>Rhamnaceae</taxon>
        <taxon>Paliureae</taxon>
        <taxon>Ziziphus</taxon>
    </lineage>
</organism>
<proteinExistence type="predicted"/>
<evidence type="ECO:0000313" key="1">
    <source>
        <dbReference type="EMBL" id="KAH7545240.1"/>
    </source>
</evidence>
<comment type="caution">
    <text evidence="1">The sequence shown here is derived from an EMBL/GenBank/DDBJ whole genome shotgun (WGS) entry which is preliminary data.</text>
</comment>
<evidence type="ECO:0000313" key="2">
    <source>
        <dbReference type="Proteomes" id="UP000813462"/>
    </source>
</evidence>
<name>A0A978VZV6_ZIZJJ</name>
<reference evidence="1" key="1">
    <citation type="journal article" date="2021" name="Front. Plant Sci.">
        <title>Chromosome-Scale Genome Assembly for Chinese Sour Jujube and Insights Into Its Genome Evolution and Domestication Signature.</title>
        <authorList>
            <person name="Shen L.-Y."/>
            <person name="Luo H."/>
            <person name="Wang X.-L."/>
            <person name="Wang X.-M."/>
            <person name="Qiu X.-J."/>
            <person name="Liu H."/>
            <person name="Zhou S.-S."/>
            <person name="Jia K.-H."/>
            <person name="Nie S."/>
            <person name="Bao Y.-T."/>
            <person name="Zhang R.-G."/>
            <person name="Yun Q.-Z."/>
            <person name="Chai Y.-H."/>
            <person name="Lu J.-Y."/>
            <person name="Li Y."/>
            <person name="Zhao S.-W."/>
            <person name="Mao J.-F."/>
            <person name="Jia S.-G."/>
            <person name="Mao Y.-M."/>
        </authorList>
    </citation>
    <scope>NUCLEOTIDE SEQUENCE</scope>
    <source>
        <strain evidence="1">AT0</strain>
        <tissue evidence="1">Leaf</tissue>
    </source>
</reference>
<gene>
    <name evidence="1" type="ORF">FEM48_Zijuj01G0072600</name>
</gene>
<dbReference type="EMBL" id="JAEACU010000001">
    <property type="protein sequence ID" value="KAH7545240.1"/>
    <property type="molecule type" value="Genomic_DNA"/>
</dbReference>
<dbReference type="Proteomes" id="UP000813462">
    <property type="component" value="Unassembled WGS sequence"/>
</dbReference>
<protein>
    <submittedName>
        <fullName evidence="1">Uncharacterized protein</fullName>
    </submittedName>
</protein>
<dbReference type="AlphaFoldDB" id="A0A978VZV6"/>
<sequence length="141" mass="14703">MQLVNSTSKHAFTPTSGVFGPYSSKVDFSSGRVPSQFHTPKFAISYLPPKNYGGSMVGFHRGIDNVNQQVLRQVSSTGLGSSNVNCALPMMPGSISPTPAAISVGQPGSTLVSGENLQIHSTSFAGHAIHDNDSILTSPAT</sequence>